<organism evidence="1">
    <name type="scientific">Clostridium paraputrificum</name>
    <dbReference type="NCBI Taxonomy" id="29363"/>
    <lineage>
        <taxon>Bacteria</taxon>
        <taxon>Bacillati</taxon>
        <taxon>Bacillota</taxon>
        <taxon>Clostridia</taxon>
        <taxon>Eubacteriales</taxon>
        <taxon>Clostridiaceae</taxon>
        <taxon>Clostridium</taxon>
    </lineage>
</organism>
<sequence length="154" mass="17848">MNKVYLDVTKRENCPAICIGIKDMEVITSGSTVYHMDSNDKNEIYQQYADEYDIHFIFDDDIIKLSFYTVPQVDVFATDSEGGLIGTVGSFTDLQRDLPICYINKYKECFLIANSGKEFLETTKSWKSNIKPYNEVIFYESKLEAEKELRFINI</sequence>
<accession>A0A6N2ZC70</accession>
<proteinExistence type="predicted"/>
<name>A0A6N2ZC70_9CLOT</name>
<dbReference type="EMBL" id="CACRTV010000017">
    <property type="protein sequence ID" value="VYT75618.1"/>
    <property type="molecule type" value="Genomic_DNA"/>
</dbReference>
<reference evidence="1" key="1">
    <citation type="submission" date="2019-11" db="EMBL/GenBank/DDBJ databases">
        <authorList>
            <person name="Feng L."/>
        </authorList>
    </citation>
    <scope>NUCLEOTIDE SEQUENCE</scope>
    <source>
        <strain evidence="1">CParaputrificumLFYP93</strain>
    </source>
</reference>
<dbReference type="AlphaFoldDB" id="A0A6N2ZC70"/>
<gene>
    <name evidence="1" type="ORF">CPLFYP93_00519</name>
</gene>
<dbReference type="RefSeq" id="WP_156558975.1">
    <property type="nucleotide sequence ID" value="NZ_CACRTV010000017.1"/>
</dbReference>
<protein>
    <submittedName>
        <fullName evidence="1">Uncharacterized protein</fullName>
    </submittedName>
</protein>
<evidence type="ECO:0000313" key="1">
    <source>
        <dbReference type="EMBL" id="VYT75618.1"/>
    </source>
</evidence>